<dbReference type="InterPro" id="IPR027417">
    <property type="entry name" value="P-loop_NTPase"/>
</dbReference>
<keyword evidence="11 15" id="KW-0175">Coiled coil</keyword>
<keyword evidence="7" id="KW-0479">Metal-binding</keyword>
<accession>A0A559MAF2</accession>
<dbReference type="GO" id="GO:0030870">
    <property type="term" value="C:Mre11 complex"/>
    <property type="evidence" value="ECO:0007669"/>
    <property type="project" value="InterPro"/>
</dbReference>
<keyword evidence="6" id="KW-0158">Chromosome</keyword>
<feature type="compositionally biased region" description="Basic and acidic residues" evidence="16">
    <location>
        <begin position="336"/>
        <end position="352"/>
    </location>
</feature>
<feature type="coiled-coil region" evidence="15">
    <location>
        <begin position="821"/>
        <end position="935"/>
    </location>
</feature>
<evidence type="ECO:0000256" key="4">
    <source>
        <dbReference type="ARBA" id="ARBA00009439"/>
    </source>
</evidence>
<comment type="similarity">
    <text evidence="4">Belongs to the SMC family. RAD50 subfamily.</text>
</comment>
<dbReference type="PANTHER" id="PTHR18867:SF12">
    <property type="entry name" value="DNA REPAIR PROTEIN RAD50"/>
    <property type="match status" value="1"/>
</dbReference>
<dbReference type="PANTHER" id="PTHR18867">
    <property type="entry name" value="RAD50"/>
    <property type="match status" value="1"/>
</dbReference>
<evidence type="ECO:0000256" key="2">
    <source>
        <dbReference type="ARBA" id="ARBA00004123"/>
    </source>
</evidence>
<feature type="region of interest" description="Disordered" evidence="16">
    <location>
        <begin position="329"/>
        <end position="352"/>
    </location>
</feature>
<keyword evidence="12" id="KW-0234">DNA repair</keyword>
<evidence type="ECO:0000256" key="1">
    <source>
        <dbReference type="ARBA" id="ARBA00001947"/>
    </source>
</evidence>
<reference evidence="18 19" key="1">
    <citation type="submission" date="2018-05" db="EMBL/GenBank/DDBJ databases">
        <title>Genome sequencing and assembly of the regulated plant pathogen Lachnellula willkommii and related sister species for the development of diagnostic species identification markers.</title>
        <authorList>
            <person name="Giroux E."/>
            <person name="Bilodeau G."/>
        </authorList>
    </citation>
    <scope>NUCLEOTIDE SEQUENCE [LARGE SCALE GENOMIC DNA]</scope>
    <source>
        <strain evidence="18 19">CBS 172.35</strain>
    </source>
</reference>
<comment type="cofactor">
    <cofactor evidence="1">
        <name>Zn(2+)</name>
        <dbReference type="ChEBI" id="CHEBI:29105"/>
    </cofactor>
</comment>
<feature type="coiled-coil region" evidence="15">
    <location>
        <begin position="485"/>
        <end position="519"/>
    </location>
</feature>
<evidence type="ECO:0000256" key="9">
    <source>
        <dbReference type="ARBA" id="ARBA00022801"/>
    </source>
</evidence>
<proteinExistence type="inferred from homology"/>
<feature type="coiled-coil region" evidence="15">
    <location>
        <begin position="969"/>
        <end position="1066"/>
    </location>
</feature>
<comment type="subcellular location">
    <subcellularLocation>
        <location evidence="3">Chromosome</location>
    </subcellularLocation>
    <subcellularLocation>
        <location evidence="2">Nucleus</location>
    </subcellularLocation>
</comment>
<evidence type="ECO:0000313" key="19">
    <source>
        <dbReference type="Proteomes" id="UP000315522"/>
    </source>
</evidence>
<evidence type="ECO:0000256" key="16">
    <source>
        <dbReference type="SAM" id="MobiDB-lite"/>
    </source>
</evidence>
<dbReference type="GO" id="GO:0000722">
    <property type="term" value="P:telomere maintenance via recombination"/>
    <property type="evidence" value="ECO:0007669"/>
    <property type="project" value="TreeGrafter"/>
</dbReference>
<feature type="coiled-coil region" evidence="15">
    <location>
        <begin position="572"/>
        <end position="656"/>
    </location>
</feature>
<evidence type="ECO:0000256" key="12">
    <source>
        <dbReference type="ARBA" id="ARBA00023204"/>
    </source>
</evidence>
<dbReference type="FunFam" id="3.40.50.300:FF:000947">
    <property type="entry name" value="DNA repair protein RAD50"/>
    <property type="match status" value="1"/>
</dbReference>
<evidence type="ECO:0000256" key="13">
    <source>
        <dbReference type="ARBA" id="ARBA00023242"/>
    </source>
</evidence>
<dbReference type="Gene3D" id="1.10.287.1490">
    <property type="match status" value="1"/>
</dbReference>
<name>A0A559MAF2_9HELO</name>
<evidence type="ECO:0000256" key="6">
    <source>
        <dbReference type="ARBA" id="ARBA00022454"/>
    </source>
</evidence>
<dbReference type="Pfam" id="PF13476">
    <property type="entry name" value="AAA_23"/>
    <property type="match status" value="1"/>
</dbReference>
<dbReference type="GO" id="GO:0070192">
    <property type="term" value="P:chromosome organization involved in meiotic cell cycle"/>
    <property type="evidence" value="ECO:0007669"/>
    <property type="project" value="TreeGrafter"/>
</dbReference>
<evidence type="ECO:0000313" key="18">
    <source>
        <dbReference type="EMBL" id="TVY89943.1"/>
    </source>
</evidence>
<feature type="region of interest" description="Disordered" evidence="16">
    <location>
        <begin position="420"/>
        <end position="445"/>
    </location>
</feature>
<keyword evidence="10" id="KW-0862">Zinc</keyword>
<dbReference type="EMBL" id="QGML01001038">
    <property type="protein sequence ID" value="TVY89943.1"/>
    <property type="molecule type" value="Genomic_DNA"/>
</dbReference>
<evidence type="ECO:0000256" key="7">
    <source>
        <dbReference type="ARBA" id="ARBA00022723"/>
    </source>
</evidence>
<evidence type="ECO:0000259" key="17">
    <source>
        <dbReference type="Pfam" id="PF13476"/>
    </source>
</evidence>
<keyword evidence="8" id="KW-0227">DNA damage</keyword>
<keyword evidence="13" id="KW-0539">Nucleus</keyword>
<dbReference type="InterPro" id="IPR038729">
    <property type="entry name" value="Rad50/SbcC_AAA"/>
</dbReference>
<dbReference type="GO" id="GO:0043047">
    <property type="term" value="F:single-stranded telomeric DNA binding"/>
    <property type="evidence" value="ECO:0007669"/>
    <property type="project" value="TreeGrafter"/>
</dbReference>
<dbReference type="Proteomes" id="UP000315522">
    <property type="component" value="Unassembled WGS sequence"/>
</dbReference>
<evidence type="ECO:0000256" key="5">
    <source>
        <dbReference type="ARBA" id="ARBA00017893"/>
    </source>
</evidence>
<dbReference type="NCBIfam" id="TIGR00606">
    <property type="entry name" value="rad50"/>
    <property type="match status" value="1"/>
</dbReference>
<gene>
    <name evidence="18" type="primary">RAD50</name>
    <name evidence="18" type="ORF">LAWI1_G007839</name>
</gene>
<feature type="domain" description="Rad50/SbcC-type AAA" evidence="17">
    <location>
        <begin position="2"/>
        <end position="211"/>
    </location>
</feature>
<dbReference type="GO" id="GO:0006302">
    <property type="term" value="P:double-strand break repair"/>
    <property type="evidence" value="ECO:0007669"/>
    <property type="project" value="InterPro"/>
</dbReference>
<dbReference type="InterPro" id="IPR004584">
    <property type="entry name" value="Rad50_eukaryotes"/>
</dbReference>
<feature type="compositionally biased region" description="Polar residues" evidence="16">
    <location>
        <begin position="425"/>
        <end position="440"/>
    </location>
</feature>
<evidence type="ECO:0000256" key="3">
    <source>
        <dbReference type="ARBA" id="ARBA00004286"/>
    </source>
</evidence>
<dbReference type="GO" id="GO:0007004">
    <property type="term" value="P:telomere maintenance via telomerase"/>
    <property type="evidence" value="ECO:0007669"/>
    <property type="project" value="TreeGrafter"/>
</dbReference>
<dbReference type="FunFam" id="3.40.50.300:FF:001195">
    <property type="entry name" value="DNA repair protein rad50"/>
    <property type="match status" value="1"/>
</dbReference>
<dbReference type="GO" id="GO:0016887">
    <property type="term" value="F:ATP hydrolysis activity"/>
    <property type="evidence" value="ECO:0007669"/>
    <property type="project" value="InterPro"/>
</dbReference>
<evidence type="ECO:0000256" key="11">
    <source>
        <dbReference type="ARBA" id="ARBA00023054"/>
    </source>
</evidence>
<comment type="caution">
    <text evidence="18">The sequence shown here is derived from an EMBL/GenBank/DDBJ whole genome shotgun (WGS) entry which is preliminary data.</text>
</comment>
<keyword evidence="19" id="KW-1185">Reference proteome</keyword>
<feature type="coiled-coil region" evidence="15">
    <location>
        <begin position="705"/>
        <end position="763"/>
    </location>
</feature>
<sequence>MGVRSFDNTHGEIIVFHTPLTLIVGFNGSGKTTIIECLKYATTGQQPPNSAKGAFIHDPKLCGEKEVMAQVKLRLKDTQGNKVVVTRSVSLTSQRGGAYKMTTLDGNLLIDRNGERTSTSNKVAGMNEAMLDFLGVSPAILDNVIFCHQDDSLWPMSDPLSLKKKFDLIFDASKYTKVIDNLKVVRKKYMEGVKLLEQTERTEKINKEKGERLIKKTKVLQEVVDNLVEELAVVDQEIKDAGAVAIQKRKDAKKASTAVEDLRAKTQKAEGLQESIDSLKSCMDELQDSDEWLESTIAQYSERMAQNEEEQNGYTVEYSELKASLKDLGRQMSQKQAEKGQHQAQKEQHERNLEKRVQLIKESARRHGVRGYEGDVDSDQIQDFISRIVKASKDKDRELERIRKTTSDELEEAQAAINDLEQRRSTQTQSKIFSRQTISKNETETNSKQKLIGTIKMDEGTKAGLVTSRNDVQERLRKMDADYEAAAWDQNLKKGQTQLTELKEESRKLVDEITQVTNQSSARAQLDLAKKNAKRQRSSLDTMKDTYNGDLVSVVGADWRVDTLEREFYTVVEQRAREVADAKKQHEGAKDEYNRVDYQLKQAREHLKKNKETMQKCEAAVLASITTSDEKPLSSVEDYQTELESLESERDDFKTQVDGADFAAKYFKECLGYLNKNNACRLCTRKFADQKEQSIAMQKINARLTKFAEDELQKELDDLEEVLRKANSARSQYEKYNTLKAELPSLEKEMQKLETAKADALARLENHDGLVSVAESTKRDIDVLTETVRAISLCSSEIAKHESDVTRLSSQQSLSGATRSTDEIQQQMAACDEQIRTLEAKIEKMSSNKDKAKTARNDLERELDALSSKLTSADHLLENKRGLLSRIEELRESTTQLRESIQQADSELQLLGPQIDKATAQLKKVQARGRTKENEVQTEKTALSETVNKIDMVEGNVNQYIEAGGPGKLASCQREIEAIEQDQDRIESDVARVTKKANELKDLHRDSEKTLRSMKDNVRYRNLLQQLKVLQDEIGELELRNVADDWEQLEHEAVKAEKRSQNLIAKRGPVFGEIKSKDEELRKYLTEWDTDYKDAAVRYRQALVNLTSTKAVTDDVAKLHKAVDQAIMKYHSMKMEEINAIASDLWQKTYQGTDIDTIMIRSEDDDESTVARNSYKYRVVMVKQDTEMDMRGRCSAGQKVLACIIIRLALAECFGVNCGVSNPICFLNLANKNKIIALDEPTTNLDQDNIQALAKALHGIIEARKHQANFQLIIITHDEEFLKHVHCNDFTEHYYRVSRDDRQKSMIERQPIGEIMAS</sequence>
<protein>
    <recommendedName>
        <fullName evidence="5">DNA repair protein RAD50</fullName>
    </recommendedName>
</protein>
<organism evidence="18 19">
    <name type="scientific">Lachnellula willkommii</name>
    <dbReference type="NCBI Taxonomy" id="215461"/>
    <lineage>
        <taxon>Eukaryota</taxon>
        <taxon>Fungi</taxon>
        <taxon>Dikarya</taxon>
        <taxon>Ascomycota</taxon>
        <taxon>Pezizomycotina</taxon>
        <taxon>Leotiomycetes</taxon>
        <taxon>Helotiales</taxon>
        <taxon>Lachnaceae</taxon>
        <taxon>Lachnellula</taxon>
    </lineage>
</organism>
<keyword evidence="9" id="KW-0378">Hydrolase</keyword>
<dbReference type="SUPFAM" id="SSF52540">
    <property type="entry name" value="P-loop containing nucleoside triphosphate hydrolases"/>
    <property type="match status" value="1"/>
</dbReference>
<dbReference type="Gene3D" id="3.40.50.300">
    <property type="entry name" value="P-loop containing nucleotide triphosphate hydrolases"/>
    <property type="match status" value="2"/>
</dbReference>
<evidence type="ECO:0000256" key="14">
    <source>
        <dbReference type="ARBA" id="ARBA00049360"/>
    </source>
</evidence>
<dbReference type="GO" id="GO:0003691">
    <property type="term" value="F:double-stranded telomeric DNA binding"/>
    <property type="evidence" value="ECO:0007669"/>
    <property type="project" value="TreeGrafter"/>
</dbReference>
<dbReference type="GO" id="GO:0000794">
    <property type="term" value="C:condensed nuclear chromosome"/>
    <property type="evidence" value="ECO:0007669"/>
    <property type="project" value="TreeGrafter"/>
</dbReference>
<dbReference type="GO" id="GO:0046872">
    <property type="term" value="F:metal ion binding"/>
    <property type="evidence" value="ECO:0007669"/>
    <property type="project" value="UniProtKB-KW"/>
</dbReference>
<comment type="catalytic activity">
    <reaction evidence="14">
        <text>ATP + H2O = ADP + phosphate + H(+)</text>
        <dbReference type="Rhea" id="RHEA:13065"/>
        <dbReference type="ChEBI" id="CHEBI:15377"/>
        <dbReference type="ChEBI" id="CHEBI:15378"/>
        <dbReference type="ChEBI" id="CHEBI:30616"/>
        <dbReference type="ChEBI" id="CHEBI:43474"/>
        <dbReference type="ChEBI" id="CHEBI:456216"/>
    </reaction>
</comment>
<evidence type="ECO:0000256" key="10">
    <source>
        <dbReference type="ARBA" id="ARBA00022833"/>
    </source>
</evidence>
<evidence type="ECO:0000256" key="8">
    <source>
        <dbReference type="ARBA" id="ARBA00022763"/>
    </source>
</evidence>
<dbReference type="GO" id="GO:0051880">
    <property type="term" value="F:G-quadruplex DNA binding"/>
    <property type="evidence" value="ECO:0007669"/>
    <property type="project" value="TreeGrafter"/>
</dbReference>
<evidence type="ECO:0000256" key="15">
    <source>
        <dbReference type="SAM" id="Coils"/>
    </source>
</evidence>